<comment type="similarity">
    <text evidence="1">Belongs to the leucine-binding protein family.</text>
</comment>
<keyword evidence="3" id="KW-0813">Transport</keyword>
<dbReference type="CDD" id="cd06338">
    <property type="entry name" value="PBP1_ABC_ligand_binding-like"/>
    <property type="match status" value="1"/>
</dbReference>
<evidence type="ECO:0000256" key="1">
    <source>
        <dbReference type="ARBA" id="ARBA00010062"/>
    </source>
</evidence>
<proteinExistence type="inferred from homology"/>
<dbReference type="Gene3D" id="3.40.50.2300">
    <property type="match status" value="2"/>
</dbReference>
<dbReference type="PANTHER" id="PTHR30483:SF37">
    <property type="entry name" value="ABC TRANSPORTER SUBSTRATE-BINDING PROTEIN"/>
    <property type="match status" value="1"/>
</dbReference>
<accession>A0A371B6T5</accession>
<evidence type="ECO:0000256" key="2">
    <source>
        <dbReference type="ARBA" id="ARBA00022729"/>
    </source>
</evidence>
<dbReference type="InterPro" id="IPR051010">
    <property type="entry name" value="BCAA_transport"/>
</dbReference>
<keyword evidence="3" id="KW-0029">Amino-acid transport</keyword>
<protein>
    <submittedName>
        <fullName evidence="6">Branched-chain amino acid ABC transporter substrate-binding protein</fullName>
    </submittedName>
</protein>
<dbReference type="PANTHER" id="PTHR30483">
    <property type="entry name" value="LEUCINE-SPECIFIC-BINDING PROTEIN"/>
    <property type="match status" value="1"/>
</dbReference>
<gene>
    <name evidence="6" type="ORF">DXH78_01155</name>
</gene>
<reference evidence="7" key="1">
    <citation type="submission" date="2018-08" db="EMBL/GenBank/DDBJ databases">
        <authorList>
            <person name="Kim S.-J."/>
            <person name="Jung G.-Y."/>
        </authorList>
    </citation>
    <scope>NUCLEOTIDE SEQUENCE [LARGE SCALE GENOMIC DNA]</scope>
    <source>
        <strain evidence="7">GY_H</strain>
    </source>
</reference>
<evidence type="ECO:0000259" key="5">
    <source>
        <dbReference type="Pfam" id="PF13458"/>
    </source>
</evidence>
<keyword evidence="2 4" id="KW-0732">Signal</keyword>
<dbReference type="Proteomes" id="UP000263993">
    <property type="component" value="Unassembled WGS sequence"/>
</dbReference>
<dbReference type="AlphaFoldDB" id="A0A371B6T5"/>
<dbReference type="InterPro" id="IPR028082">
    <property type="entry name" value="Peripla_BP_I"/>
</dbReference>
<keyword evidence="7" id="KW-1185">Reference proteome</keyword>
<dbReference type="InterPro" id="IPR028081">
    <property type="entry name" value="Leu-bd"/>
</dbReference>
<evidence type="ECO:0000313" key="7">
    <source>
        <dbReference type="Proteomes" id="UP000263993"/>
    </source>
</evidence>
<dbReference type="GO" id="GO:0006865">
    <property type="term" value="P:amino acid transport"/>
    <property type="evidence" value="ECO:0007669"/>
    <property type="project" value="UniProtKB-KW"/>
</dbReference>
<dbReference type="Pfam" id="PF13458">
    <property type="entry name" value="Peripla_BP_6"/>
    <property type="match status" value="1"/>
</dbReference>
<evidence type="ECO:0000256" key="4">
    <source>
        <dbReference type="SAM" id="SignalP"/>
    </source>
</evidence>
<dbReference type="OrthoDB" id="9786833at2"/>
<evidence type="ECO:0000256" key="3">
    <source>
        <dbReference type="ARBA" id="ARBA00022970"/>
    </source>
</evidence>
<evidence type="ECO:0000313" key="6">
    <source>
        <dbReference type="EMBL" id="RDV03315.1"/>
    </source>
</evidence>
<dbReference type="SUPFAM" id="SSF53822">
    <property type="entry name" value="Periplasmic binding protein-like I"/>
    <property type="match status" value="1"/>
</dbReference>
<feature type="signal peptide" evidence="4">
    <location>
        <begin position="1"/>
        <end position="30"/>
    </location>
</feature>
<name>A0A371B6T5_9BRAD</name>
<feature type="chain" id="PRO_5017034618" evidence="4">
    <location>
        <begin position="31"/>
        <end position="424"/>
    </location>
</feature>
<dbReference type="RefSeq" id="WP_115515341.1">
    <property type="nucleotide sequence ID" value="NZ_QRGO01000001.1"/>
</dbReference>
<comment type="caution">
    <text evidence="6">The sequence shown here is derived from an EMBL/GenBank/DDBJ whole genome shotgun (WGS) entry which is preliminary data.</text>
</comment>
<dbReference type="EMBL" id="QRGO01000001">
    <property type="protein sequence ID" value="RDV03315.1"/>
    <property type="molecule type" value="Genomic_DNA"/>
</dbReference>
<organism evidence="6 7">
    <name type="scientific">Undibacter mobilis</name>
    <dbReference type="NCBI Taxonomy" id="2292256"/>
    <lineage>
        <taxon>Bacteria</taxon>
        <taxon>Pseudomonadati</taxon>
        <taxon>Pseudomonadota</taxon>
        <taxon>Alphaproteobacteria</taxon>
        <taxon>Hyphomicrobiales</taxon>
        <taxon>Nitrobacteraceae</taxon>
        <taxon>Undibacter</taxon>
    </lineage>
</organism>
<sequence length="424" mass="46272">MLHSLKSRKLALIAGVSLAVTAAMTLGAHAQDTVKIGFSQSLTGFLSPNGKQALLGQEIWADRVNKAGGLLGKKVELKYYDDKSQGSEVPGIYTKLIDVDKVDLVVSGYASNQIAPAMPVVMSKKKTFISLFGLDINDKFKYDKYFSIIPTGQDTKGSFTQGWFDVAMQQSPKPQTIALTFADAEFSQNACEGARATAKKLNLKIVYDKAYPPPPKTTDFAPIVRAIKAENPDLVMICSYPLDSIGLVLAAHEVDLKPKMMGGAMVGLQATPFKDKLKGKLNGIVNYETWVPDKKQMYEGAEAFYKEYQSRAGAAGVDPLGYYLGGWGYAQMQVLEAGIKGAKSFDDAKIAEYLKKATVQTVVGPIKFGAKGEWADSRMMQVQYHSLTDAANLETWRGMSYQTVVDPPSLATGKLIYPYEKAMK</sequence>
<feature type="domain" description="Leucine-binding protein" evidence="5">
    <location>
        <begin position="33"/>
        <end position="384"/>
    </location>
</feature>